<accession>A0A1E5Q615</accession>
<dbReference type="RefSeq" id="WP_069958644.1">
    <property type="nucleotide sequence ID" value="NZ_MCGG01000046.1"/>
</dbReference>
<feature type="transmembrane region" description="Helical" evidence="1">
    <location>
        <begin position="77"/>
        <end position="103"/>
    </location>
</feature>
<evidence type="ECO:0000256" key="1">
    <source>
        <dbReference type="SAM" id="Phobius"/>
    </source>
</evidence>
<gene>
    <name evidence="2" type="ORF">BEN30_13775</name>
</gene>
<comment type="caution">
    <text evidence="2">The sequence shown here is derived from an EMBL/GenBank/DDBJ whole genome shotgun (WGS) entry which is preliminary data.</text>
</comment>
<name>A0A1E5Q615_9PROT</name>
<proteinExistence type="predicted"/>
<evidence type="ECO:0000313" key="2">
    <source>
        <dbReference type="EMBL" id="OEJ65707.1"/>
    </source>
</evidence>
<keyword evidence="1" id="KW-0812">Transmembrane</keyword>
<dbReference type="EMBL" id="MCGG01000046">
    <property type="protein sequence ID" value="OEJ65707.1"/>
    <property type="molecule type" value="Genomic_DNA"/>
</dbReference>
<evidence type="ECO:0000313" key="3">
    <source>
        <dbReference type="Proteomes" id="UP000095347"/>
    </source>
</evidence>
<keyword evidence="3" id="KW-1185">Reference proteome</keyword>
<protein>
    <submittedName>
        <fullName evidence="2">Uncharacterized protein</fullName>
    </submittedName>
</protein>
<dbReference type="AlphaFoldDB" id="A0A1E5Q615"/>
<sequence length="106" mass="11574">MAAPDRGLVTREHQLQEALTSLIEQHGEQSETVALIRERLDGVRKDLADSQIDQSGNEAHLGNILESWGAPKVKDSAVMFILLGGVLIFALGGMSTMFVLMLATKW</sequence>
<organism evidence="2 3">
    <name type="scientific">Magnetovibrio blakemorei</name>
    <dbReference type="NCBI Taxonomy" id="28181"/>
    <lineage>
        <taxon>Bacteria</taxon>
        <taxon>Pseudomonadati</taxon>
        <taxon>Pseudomonadota</taxon>
        <taxon>Alphaproteobacteria</taxon>
        <taxon>Rhodospirillales</taxon>
        <taxon>Magnetovibrionaceae</taxon>
        <taxon>Magnetovibrio</taxon>
    </lineage>
</organism>
<dbReference type="Proteomes" id="UP000095347">
    <property type="component" value="Unassembled WGS sequence"/>
</dbReference>
<keyword evidence="1" id="KW-1133">Transmembrane helix</keyword>
<reference evidence="3" key="1">
    <citation type="submission" date="2016-07" db="EMBL/GenBank/DDBJ databases">
        <authorList>
            <person name="Florea S."/>
            <person name="Webb J.S."/>
            <person name="Jaromczyk J."/>
            <person name="Schardl C.L."/>
        </authorList>
    </citation>
    <scope>NUCLEOTIDE SEQUENCE [LARGE SCALE GENOMIC DNA]</scope>
    <source>
        <strain evidence="3">MV-1</strain>
    </source>
</reference>
<keyword evidence="1" id="KW-0472">Membrane</keyword>